<dbReference type="GO" id="GO:0003677">
    <property type="term" value="F:DNA binding"/>
    <property type="evidence" value="ECO:0007669"/>
    <property type="project" value="InterPro"/>
</dbReference>
<dbReference type="GO" id="GO:0009360">
    <property type="term" value="C:DNA polymerase III complex"/>
    <property type="evidence" value="ECO:0007669"/>
    <property type="project" value="InterPro"/>
</dbReference>
<keyword evidence="9 11" id="KW-0239">DNA-directed DNA polymerase</keyword>
<keyword evidence="15" id="KW-1185">Reference proteome</keyword>
<dbReference type="EC" id="2.7.7.7" evidence="11"/>
<dbReference type="CDD" id="cd00009">
    <property type="entry name" value="AAA"/>
    <property type="match status" value="1"/>
</dbReference>
<feature type="compositionally biased region" description="Pro residues" evidence="12">
    <location>
        <begin position="392"/>
        <end position="405"/>
    </location>
</feature>
<evidence type="ECO:0000256" key="7">
    <source>
        <dbReference type="ARBA" id="ARBA00022833"/>
    </source>
</evidence>
<comment type="function">
    <text evidence="11">DNA polymerase III is a complex, multichain enzyme responsible for most of the replicative synthesis in bacteria. This DNA polymerase also exhibits 3' to 5' exonuclease activity.</text>
</comment>
<keyword evidence="7" id="KW-0862">Zinc</keyword>
<feature type="non-terminal residue" evidence="14">
    <location>
        <position position="417"/>
    </location>
</feature>
<evidence type="ECO:0000256" key="2">
    <source>
        <dbReference type="ARBA" id="ARBA00022679"/>
    </source>
</evidence>
<dbReference type="InterPro" id="IPR012763">
    <property type="entry name" value="DNA_pol_III_sug/sutau_N"/>
</dbReference>
<dbReference type="AlphaFoldDB" id="A0A7Z0KX29"/>
<dbReference type="Proteomes" id="UP000529417">
    <property type="component" value="Unassembled WGS sequence"/>
</dbReference>
<dbReference type="GO" id="GO:0005524">
    <property type="term" value="F:ATP binding"/>
    <property type="evidence" value="ECO:0007669"/>
    <property type="project" value="UniProtKB-KW"/>
</dbReference>
<dbReference type="Gene3D" id="1.20.272.10">
    <property type="match status" value="1"/>
</dbReference>
<evidence type="ECO:0000259" key="13">
    <source>
        <dbReference type="SMART" id="SM00382"/>
    </source>
</evidence>
<dbReference type="Gene3D" id="1.10.8.60">
    <property type="match status" value="1"/>
</dbReference>
<dbReference type="GO" id="GO:0006261">
    <property type="term" value="P:DNA-templated DNA replication"/>
    <property type="evidence" value="ECO:0007669"/>
    <property type="project" value="TreeGrafter"/>
</dbReference>
<keyword evidence="2 11" id="KW-0808">Transferase</keyword>
<dbReference type="FunFam" id="1.20.272.10:FF:000003">
    <property type="entry name" value="DNA polymerase III subunit gamma/tau"/>
    <property type="match status" value="1"/>
</dbReference>
<evidence type="ECO:0000256" key="3">
    <source>
        <dbReference type="ARBA" id="ARBA00022695"/>
    </source>
</evidence>
<evidence type="ECO:0000256" key="1">
    <source>
        <dbReference type="ARBA" id="ARBA00006360"/>
    </source>
</evidence>
<dbReference type="FunFam" id="1.10.8.60:FF:000013">
    <property type="entry name" value="DNA polymerase III subunit gamma/tau"/>
    <property type="match status" value="1"/>
</dbReference>
<dbReference type="PANTHER" id="PTHR11669">
    <property type="entry name" value="REPLICATION FACTOR C / DNA POLYMERASE III GAMMA-TAU SUBUNIT"/>
    <property type="match status" value="1"/>
</dbReference>
<dbReference type="Gene3D" id="3.40.50.300">
    <property type="entry name" value="P-loop containing nucleotide triphosphate hydrolases"/>
    <property type="match status" value="1"/>
</dbReference>
<comment type="caution">
    <text evidence="14">The sequence shown here is derived from an EMBL/GenBank/DDBJ whole genome shotgun (WGS) entry which is preliminary data.</text>
</comment>
<proteinExistence type="inferred from homology"/>
<dbReference type="PANTHER" id="PTHR11669:SF0">
    <property type="entry name" value="PROTEIN STICHEL-LIKE 2"/>
    <property type="match status" value="1"/>
</dbReference>
<evidence type="ECO:0000256" key="11">
    <source>
        <dbReference type="RuleBase" id="RU364063"/>
    </source>
</evidence>
<keyword evidence="3 11" id="KW-0548">Nucleotidyltransferase</keyword>
<dbReference type="InterPro" id="IPR003593">
    <property type="entry name" value="AAA+_ATPase"/>
</dbReference>
<feature type="domain" description="AAA+ ATPase" evidence="13">
    <location>
        <begin position="47"/>
        <end position="194"/>
    </location>
</feature>
<dbReference type="NCBIfam" id="NF006585">
    <property type="entry name" value="PRK09111.1"/>
    <property type="match status" value="1"/>
</dbReference>
<keyword evidence="8 11" id="KW-0067">ATP-binding</keyword>
<protein>
    <recommendedName>
        <fullName evidence="11">DNA polymerase III subunit gamma/tau</fullName>
        <ecNumber evidence="11">2.7.7.7</ecNumber>
    </recommendedName>
</protein>
<feature type="region of interest" description="Disordered" evidence="12">
    <location>
        <begin position="382"/>
        <end position="417"/>
    </location>
</feature>
<name>A0A7Z0KX29_9RHOB</name>
<dbReference type="InterPro" id="IPR050238">
    <property type="entry name" value="DNA_Rep/Repair_Clamp_Loader"/>
</dbReference>
<dbReference type="CDD" id="cd18137">
    <property type="entry name" value="HLD_clamp_pol_III_gamma_tau"/>
    <property type="match status" value="1"/>
</dbReference>
<dbReference type="Pfam" id="PF12169">
    <property type="entry name" value="DNA_pol3_gamma3"/>
    <property type="match status" value="1"/>
</dbReference>
<dbReference type="InterPro" id="IPR022754">
    <property type="entry name" value="DNA_pol_III_gamma-3"/>
</dbReference>
<evidence type="ECO:0000256" key="6">
    <source>
        <dbReference type="ARBA" id="ARBA00022741"/>
    </source>
</evidence>
<gene>
    <name evidence="11" type="primary">dnaX</name>
    <name evidence="14" type="ORF">HUK65_03895</name>
</gene>
<dbReference type="Pfam" id="PF22608">
    <property type="entry name" value="DNAX_ATPase_lid"/>
    <property type="match status" value="1"/>
</dbReference>
<dbReference type="GO" id="GO:0003887">
    <property type="term" value="F:DNA-directed DNA polymerase activity"/>
    <property type="evidence" value="ECO:0007669"/>
    <property type="project" value="UniProtKB-KW"/>
</dbReference>
<comment type="similarity">
    <text evidence="1 11">Belongs to the DnaX/STICHEL family.</text>
</comment>
<evidence type="ECO:0000256" key="12">
    <source>
        <dbReference type="SAM" id="MobiDB-lite"/>
    </source>
</evidence>
<keyword evidence="6 11" id="KW-0547">Nucleotide-binding</keyword>
<evidence type="ECO:0000256" key="10">
    <source>
        <dbReference type="ARBA" id="ARBA00049244"/>
    </source>
</evidence>
<evidence type="ECO:0000313" key="15">
    <source>
        <dbReference type="Proteomes" id="UP000529417"/>
    </source>
</evidence>
<evidence type="ECO:0000256" key="9">
    <source>
        <dbReference type="ARBA" id="ARBA00022932"/>
    </source>
</evidence>
<evidence type="ECO:0000256" key="4">
    <source>
        <dbReference type="ARBA" id="ARBA00022705"/>
    </source>
</evidence>
<dbReference type="EMBL" id="JACBXS010000006">
    <property type="protein sequence ID" value="NYS24124.1"/>
    <property type="molecule type" value="Genomic_DNA"/>
</dbReference>
<reference evidence="14 15" key="1">
    <citation type="journal article" date="2000" name="Arch. Microbiol.">
        <title>Rhodobaca bogoriensis gen. nov. and sp. nov., an alkaliphilic purple nonsulfur bacterium from African Rift Valley soda lakes.</title>
        <authorList>
            <person name="Milford A.D."/>
            <person name="Achenbach L.A."/>
            <person name="Jung D.O."/>
            <person name="Madigan M.T."/>
        </authorList>
    </citation>
    <scope>NUCLEOTIDE SEQUENCE [LARGE SCALE GENOMIC DNA]</scope>
    <source>
        <strain evidence="14 15">2376</strain>
    </source>
</reference>
<comment type="catalytic activity">
    <reaction evidence="10 11">
        <text>DNA(n) + a 2'-deoxyribonucleoside 5'-triphosphate = DNA(n+1) + diphosphate</text>
        <dbReference type="Rhea" id="RHEA:22508"/>
        <dbReference type="Rhea" id="RHEA-COMP:17339"/>
        <dbReference type="Rhea" id="RHEA-COMP:17340"/>
        <dbReference type="ChEBI" id="CHEBI:33019"/>
        <dbReference type="ChEBI" id="CHEBI:61560"/>
        <dbReference type="ChEBI" id="CHEBI:173112"/>
        <dbReference type="EC" id="2.7.7.7"/>
    </reaction>
</comment>
<keyword evidence="5" id="KW-0479">Metal-binding</keyword>
<evidence type="ECO:0000256" key="8">
    <source>
        <dbReference type="ARBA" id="ARBA00022840"/>
    </source>
</evidence>
<dbReference type="NCBIfam" id="NF004046">
    <property type="entry name" value="PRK05563.1"/>
    <property type="match status" value="1"/>
</dbReference>
<keyword evidence="4 11" id="KW-0235">DNA replication</keyword>
<dbReference type="GO" id="GO:0046872">
    <property type="term" value="F:metal ion binding"/>
    <property type="evidence" value="ECO:0007669"/>
    <property type="project" value="UniProtKB-KW"/>
</dbReference>
<dbReference type="Pfam" id="PF13177">
    <property type="entry name" value="DNA_pol3_delta2"/>
    <property type="match status" value="1"/>
</dbReference>
<dbReference type="InterPro" id="IPR008921">
    <property type="entry name" value="DNA_pol3_clamp-load_cplx_C"/>
</dbReference>
<accession>A0A7Z0KX29</accession>
<evidence type="ECO:0000256" key="5">
    <source>
        <dbReference type="ARBA" id="ARBA00022723"/>
    </source>
</evidence>
<comment type="subunit">
    <text evidence="11">DNA polymerase III contains a core (composed of alpha, epsilon and theta chains) that associates with a tau subunit. This core dimerizes to form the POLIII' complex. PolIII' associates with the gamma complex (composed of gamma, delta, delta', psi and chi chains) and with the beta chain to form the complete DNA polymerase III complex.</text>
</comment>
<dbReference type="InterPro" id="IPR045085">
    <property type="entry name" value="HLD_clamp_pol_III_gamma_tau"/>
</dbReference>
<dbReference type="NCBIfam" id="TIGR02397">
    <property type="entry name" value="dnaX_nterm"/>
    <property type="match status" value="1"/>
</dbReference>
<dbReference type="SUPFAM" id="SSF48019">
    <property type="entry name" value="post-AAA+ oligomerization domain-like"/>
    <property type="match status" value="1"/>
</dbReference>
<dbReference type="SMART" id="SM00382">
    <property type="entry name" value="AAA"/>
    <property type="match status" value="1"/>
</dbReference>
<organism evidence="14 15">
    <name type="scientific">Rhabdonatronobacter sediminivivens</name>
    <dbReference type="NCBI Taxonomy" id="2743469"/>
    <lineage>
        <taxon>Bacteria</taxon>
        <taxon>Pseudomonadati</taxon>
        <taxon>Pseudomonadota</taxon>
        <taxon>Alphaproteobacteria</taxon>
        <taxon>Rhodobacterales</taxon>
        <taxon>Paracoccaceae</taxon>
        <taxon>Rhabdonatronobacter</taxon>
    </lineage>
</organism>
<dbReference type="FunFam" id="3.40.50.300:FF:000014">
    <property type="entry name" value="DNA polymerase III subunit gamma/tau"/>
    <property type="match status" value="1"/>
</dbReference>
<sequence>MTEAQQAPPKPAYQVLARKYRPETFADLIGQDAMVRTLKNAFAADRIAHAFVMTGIRGTGKTTTARIIAKGLNCIGVDGQGGPTTDPCGRCEHCRAISEGRHVDVLEMDAASRTGVDDIREIIASVAYRAASARYKIYIIDEVHMLSNNAFNALLKTLEEPPAHVKFIFATTEIRKVPVTVLSRCQRFDLRRIEPEVMLSHLRRVADAEGGQISDDALALITRAAEGSVRDAMSLLDQAISHGAGAVEAEQVRAMLGLADRGRVLDLFDAIMRGDAAGALAELAAQYADGADPAAVLRDLAEIAHWLSVIQITPDGSDDPTIGPDERQRGADMAARLPIRILSRSWQMLLKALEEVQISPNAMMAAEMAVIRLTHVADLPSPEDVVRRLQDSPPPPGNGGPPAPAPGGSAGAAGARA</sequence>
<dbReference type="SUPFAM" id="SSF52540">
    <property type="entry name" value="P-loop containing nucleoside triphosphate hydrolases"/>
    <property type="match status" value="1"/>
</dbReference>
<dbReference type="InterPro" id="IPR027417">
    <property type="entry name" value="P-loop_NTPase"/>
</dbReference>
<evidence type="ECO:0000313" key="14">
    <source>
        <dbReference type="EMBL" id="NYS24124.1"/>
    </source>
</evidence>